<evidence type="ECO:0000313" key="4">
    <source>
        <dbReference type="Proteomes" id="UP000015462"/>
    </source>
</evidence>
<dbReference type="InterPro" id="IPR000160">
    <property type="entry name" value="GGDEF_dom"/>
</dbReference>
<dbReference type="InterPro" id="IPR035919">
    <property type="entry name" value="EAL_sf"/>
</dbReference>
<sequence>MTHDEKLHYQSLLDILATDSLTPLFQPIISMKDNKIYGYEGLIRGPSDGPLHSPINLFNAAAKYDRLAELDLLCRKVSIQRFGELNLNARLFINTIPEILLQKDYQHGHTLKYIKDSNLDASQVVIELTEQYPIEDYDLMASATKYYQDMGFSIAIDDLGAGYSGLRTWSEIKPDFVKIDRHFLNDIHNDINKQKFVQSIVDIAKGVDCKVIGEGIELRGEYLQANTMNIDYAQGFYFARPNSKPTELLDCSLFSSRKNNFKPKFNIERSDNTAAKLLFYVKPIYTHTKFYDIGERFQSSPELTALPVLNDDATVAGVIWRTEFLTIYASRYGKELNSKKNALSFLDIKALKVDITLSLNKISQHITSQNNLAQHDDFLITSSNRYKGMGKLLHLLKEITEMQITFARHMNPLSNLPGNVPISQRINHSIETQQDIVICYFDLDNFKPYNDTYGFGEGDKVLRKTAKLLTDSADTDIDFVGHVGGDDFIIIFQSSDWQHRCNSTLNNFSALTSEFYSQEHLLNGGISALDRNSEPVFYPLLSISIGALRPHDFGFFRSENDLVSIASNAKSAAKKIPGNSLYQIKPSKQLSNMSA</sequence>
<proteinExistence type="predicted"/>
<dbReference type="SMART" id="SM00052">
    <property type="entry name" value="EAL"/>
    <property type="match status" value="1"/>
</dbReference>
<feature type="domain" description="GGDEF" evidence="2">
    <location>
        <begin position="434"/>
        <end position="586"/>
    </location>
</feature>
<dbReference type="InterPro" id="IPR050706">
    <property type="entry name" value="Cyclic-di-GMP_PDE-like"/>
</dbReference>
<dbReference type="RefSeq" id="WP_016390998.1">
    <property type="nucleotide sequence ID" value="NZ_KE646811.1"/>
</dbReference>
<dbReference type="InterPro" id="IPR043128">
    <property type="entry name" value="Rev_trsase/Diguanyl_cyclase"/>
</dbReference>
<reference evidence="3 4" key="1">
    <citation type="journal article" date="2013" name="Genome Announc.">
        <title>Genome Sequence of the Pyrene- and Fluoranthene-Degrading Bacterium Cycloclasticus sp. Strain PY97M.</title>
        <authorList>
            <person name="Cui Z."/>
            <person name="Xu G."/>
            <person name="Li Q."/>
            <person name="Gao W."/>
            <person name="Zheng L."/>
        </authorList>
    </citation>
    <scope>NUCLEOTIDE SEQUENCE [LARGE SCALE GENOMIC DNA]</scope>
    <source>
        <strain evidence="3 4">PY97M</strain>
    </source>
</reference>
<dbReference type="PANTHER" id="PTHR33121">
    <property type="entry name" value="CYCLIC DI-GMP PHOSPHODIESTERASE PDEF"/>
    <property type="match status" value="1"/>
</dbReference>
<evidence type="ECO:0000259" key="2">
    <source>
        <dbReference type="PROSITE" id="PS50887"/>
    </source>
</evidence>
<dbReference type="Gene3D" id="3.30.70.270">
    <property type="match status" value="1"/>
</dbReference>
<dbReference type="EMBL" id="ASHL01000012">
    <property type="protein sequence ID" value="EPD12304.1"/>
    <property type="molecule type" value="Genomic_DNA"/>
</dbReference>
<dbReference type="SUPFAM" id="SSF55073">
    <property type="entry name" value="Nucleotide cyclase"/>
    <property type="match status" value="1"/>
</dbReference>
<dbReference type="Gene3D" id="3.20.20.450">
    <property type="entry name" value="EAL domain"/>
    <property type="match status" value="1"/>
</dbReference>
<name>A0AB33YZH6_9GAMM</name>
<dbReference type="CDD" id="cd01949">
    <property type="entry name" value="GGDEF"/>
    <property type="match status" value="1"/>
</dbReference>
<dbReference type="GO" id="GO:0071111">
    <property type="term" value="F:cyclic-guanylate-specific phosphodiesterase activity"/>
    <property type="evidence" value="ECO:0007669"/>
    <property type="project" value="InterPro"/>
</dbReference>
<dbReference type="InterPro" id="IPR029787">
    <property type="entry name" value="Nucleotide_cyclase"/>
</dbReference>
<evidence type="ECO:0000313" key="3">
    <source>
        <dbReference type="EMBL" id="EPD12304.1"/>
    </source>
</evidence>
<dbReference type="Proteomes" id="UP000015462">
    <property type="component" value="Unassembled WGS sequence"/>
</dbReference>
<feature type="domain" description="EAL" evidence="1">
    <location>
        <begin position="5"/>
        <end position="255"/>
    </location>
</feature>
<dbReference type="AlphaFoldDB" id="A0AB33YZH6"/>
<dbReference type="Pfam" id="PF00563">
    <property type="entry name" value="EAL"/>
    <property type="match status" value="1"/>
</dbReference>
<evidence type="ECO:0000259" key="1">
    <source>
        <dbReference type="PROSITE" id="PS50883"/>
    </source>
</evidence>
<protein>
    <submittedName>
        <fullName evidence="3">Cyclic diguanylate phosphodiesterase</fullName>
    </submittedName>
</protein>
<dbReference type="CDD" id="cd01948">
    <property type="entry name" value="EAL"/>
    <property type="match status" value="1"/>
</dbReference>
<accession>A0AB33YZH6</accession>
<dbReference type="PANTHER" id="PTHR33121:SF76">
    <property type="entry name" value="SIGNALING PROTEIN"/>
    <property type="match status" value="1"/>
</dbReference>
<dbReference type="SUPFAM" id="SSF141868">
    <property type="entry name" value="EAL domain-like"/>
    <property type="match status" value="1"/>
</dbReference>
<dbReference type="Pfam" id="PF00990">
    <property type="entry name" value="GGDEF"/>
    <property type="match status" value="1"/>
</dbReference>
<dbReference type="PROSITE" id="PS50887">
    <property type="entry name" value="GGDEF"/>
    <property type="match status" value="1"/>
</dbReference>
<comment type="caution">
    <text evidence="3">The sequence shown here is derived from an EMBL/GenBank/DDBJ whole genome shotgun (WGS) entry which is preliminary data.</text>
</comment>
<organism evidence="3 4">
    <name type="scientific">Cycloclasticus pugetii</name>
    <dbReference type="NCBI Taxonomy" id="34068"/>
    <lineage>
        <taxon>Bacteria</taxon>
        <taxon>Pseudomonadati</taxon>
        <taxon>Pseudomonadota</taxon>
        <taxon>Gammaproteobacteria</taxon>
        <taxon>Thiotrichales</taxon>
        <taxon>Piscirickettsiaceae</taxon>
        <taxon>Cycloclasticus</taxon>
    </lineage>
</organism>
<dbReference type="SMART" id="SM00267">
    <property type="entry name" value="GGDEF"/>
    <property type="match status" value="1"/>
</dbReference>
<dbReference type="PROSITE" id="PS50883">
    <property type="entry name" value="EAL"/>
    <property type="match status" value="1"/>
</dbReference>
<gene>
    <name evidence="3" type="ORF">L196_10889</name>
</gene>
<keyword evidence="4" id="KW-1185">Reference proteome</keyword>
<dbReference type="NCBIfam" id="TIGR00254">
    <property type="entry name" value="GGDEF"/>
    <property type="match status" value="1"/>
</dbReference>
<dbReference type="InterPro" id="IPR001633">
    <property type="entry name" value="EAL_dom"/>
</dbReference>